<sequence length="194" mass="20884">MRWLCVCLCCGCGLDRRELFLPQAQENQFDGNNNLEREGRQGGLALACAAGTETSFAASPQAAQIGLLHATAQGEVYAVLLRGKKDFPARLFRTGSDPLSMSGLVSYETHPSRINSADAATALLDDGPTSTLSNACKALSIPLIIDLGSSVRGAPRSRFWRLSKIPAVLRSPVIPIPRHPLALNRSMRDSLRPT</sequence>
<protein>
    <submittedName>
        <fullName evidence="1">Uncharacterized protein</fullName>
    </submittedName>
</protein>
<comment type="caution">
    <text evidence="1">The sequence shown here is derived from an EMBL/GenBank/DDBJ whole genome shotgun (WGS) entry which is preliminary data.</text>
</comment>
<gene>
    <name evidence="1" type="ORF">KVT40_003579</name>
</gene>
<evidence type="ECO:0000313" key="1">
    <source>
        <dbReference type="EMBL" id="KAG8627706.1"/>
    </source>
</evidence>
<name>A0A8K0PFC2_9PEZI</name>
<organism evidence="1 2">
    <name type="scientific">Elsinoe batatas</name>
    <dbReference type="NCBI Taxonomy" id="2601811"/>
    <lineage>
        <taxon>Eukaryota</taxon>
        <taxon>Fungi</taxon>
        <taxon>Dikarya</taxon>
        <taxon>Ascomycota</taxon>
        <taxon>Pezizomycotina</taxon>
        <taxon>Dothideomycetes</taxon>
        <taxon>Dothideomycetidae</taxon>
        <taxon>Myriangiales</taxon>
        <taxon>Elsinoaceae</taxon>
        <taxon>Elsinoe</taxon>
    </lineage>
</organism>
<accession>A0A8K0PFC2</accession>
<evidence type="ECO:0000313" key="2">
    <source>
        <dbReference type="Proteomes" id="UP000809789"/>
    </source>
</evidence>
<dbReference type="Proteomes" id="UP000809789">
    <property type="component" value="Unassembled WGS sequence"/>
</dbReference>
<dbReference type="OrthoDB" id="10555216at2759"/>
<dbReference type="AlphaFoldDB" id="A0A8K0PFC2"/>
<proteinExistence type="predicted"/>
<keyword evidence="2" id="KW-1185">Reference proteome</keyword>
<reference evidence="1" key="1">
    <citation type="submission" date="2021-07" db="EMBL/GenBank/DDBJ databases">
        <title>Elsinoe batatas strain:CRI-CJ2 Genome sequencing and assembly.</title>
        <authorList>
            <person name="Huang L."/>
        </authorList>
    </citation>
    <scope>NUCLEOTIDE SEQUENCE</scope>
    <source>
        <strain evidence="1">CRI-CJ2</strain>
    </source>
</reference>
<dbReference type="EMBL" id="JAESVG020000004">
    <property type="protein sequence ID" value="KAG8627706.1"/>
    <property type="molecule type" value="Genomic_DNA"/>
</dbReference>